<comment type="similarity">
    <text evidence="2 10">Belongs to the binding-protein-dependent transport system permease family. CysTW subfamily.</text>
</comment>
<dbReference type="PANTHER" id="PTHR30425:SF1">
    <property type="entry name" value="PHOSPHATE TRANSPORT SYSTEM PERMEASE PROTEIN PSTC"/>
    <property type="match status" value="1"/>
</dbReference>
<keyword evidence="13" id="KW-1185">Reference proteome</keyword>
<evidence type="ECO:0000256" key="2">
    <source>
        <dbReference type="ARBA" id="ARBA00007069"/>
    </source>
</evidence>
<dbReference type="InterPro" id="IPR051124">
    <property type="entry name" value="Phosphate_Transport_Permease"/>
</dbReference>
<dbReference type="AlphaFoldDB" id="A0A1A6C0R7"/>
<evidence type="ECO:0000256" key="6">
    <source>
        <dbReference type="ARBA" id="ARBA00022692"/>
    </source>
</evidence>
<dbReference type="InterPro" id="IPR035906">
    <property type="entry name" value="MetI-like_sf"/>
</dbReference>
<keyword evidence="6 9" id="KW-0812">Transmembrane</keyword>
<keyword evidence="7 9" id="KW-1133">Transmembrane helix</keyword>
<evidence type="ECO:0000256" key="1">
    <source>
        <dbReference type="ARBA" id="ARBA00004651"/>
    </source>
</evidence>
<feature type="transmembrane region" description="Helical" evidence="9">
    <location>
        <begin position="114"/>
        <end position="140"/>
    </location>
</feature>
<comment type="caution">
    <text evidence="10">Lacks conserved residue(s) required for the propagation of feature annotation.</text>
</comment>
<dbReference type="GO" id="GO:0005886">
    <property type="term" value="C:plasma membrane"/>
    <property type="evidence" value="ECO:0007669"/>
    <property type="project" value="UniProtKB-SubCell"/>
</dbReference>
<sequence length="318" mass="33303">MSRFRISLGAVAALLPLSLLAIITFLVLYAWPAIQFNGGGFLIHNDWNLGSMYANPVTIDGQQVLPGANYGILFLIAGTLLSSLVAIVLALPLGVLSAIFLAEAVRGPLRAASSFIVELLAAVPSVVYGLWGYVVLIPFLGHHVYPVLEHTVGAVIPYFAGPSGSGYGLLTSGLVLAIMIVPLITATVRDALVATPGALRESGMSLGATRFEVVRHIQLPGVRKVIIGASILALGRALGETMAVLMVSGNALNYIPKNIYDPISTMAAFIASQLDSALQDPTGMAVRALAEVALILMVISVVVNAAAQLILWISGGRR</sequence>
<dbReference type="InterPro" id="IPR000515">
    <property type="entry name" value="MetI-like"/>
</dbReference>
<feature type="transmembrane region" description="Helical" evidence="9">
    <location>
        <begin position="292"/>
        <end position="313"/>
    </location>
</feature>
<organism evidence="12 13">
    <name type="scientific">Acidihalobacter prosperus</name>
    <dbReference type="NCBI Taxonomy" id="160660"/>
    <lineage>
        <taxon>Bacteria</taxon>
        <taxon>Pseudomonadati</taxon>
        <taxon>Pseudomonadota</taxon>
        <taxon>Gammaproteobacteria</taxon>
        <taxon>Chromatiales</taxon>
        <taxon>Ectothiorhodospiraceae</taxon>
        <taxon>Acidihalobacter</taxon>
    </lineage>
</organism>
<evidence type="ECO:0000259" key="11">
    <source>
        <dbReference type="PROSITE" id="PS50928"/>
    </source>
</evidence>
<protein>
    <recommendedName>
        <fullName evidence="10">Phosphate transport system permease protein</fullName>
    </recommendedName>
</protein>
<feature type="transmembrane region" description="Helical" evidence="9">
    <location>
        <begin position="225"/>
        <end position="247"/>
    </location>
</feature>
<dbReference type="NCBIfam" id="TIGR02138">
    <property type="entry name" value="phosphate_pstC"/>
    <property type="match status" value="1"/>
</dbReference>
<proteinExistence type="inferred from homology"/>
<dbReference type="PANTHER" id="PTHR30425">
    <property type="entry name" value="PHOSPHATE TRANSPORT SYSTEM PERMEASE PROTEIN PST"/>
    <property type="match status" value="1"/>
</dbReference>
<gene>
    <name evidence="12" type="ORF">Thpro_022406</name>
</gene>
<reference evidence="12 13" key="1">
    <citation type="journal article" date="2014" name="Genome Announc.">
        <title>Draft Genome Sequence of the Iron-Oxidizing, Acidophilic, and Halotolerant 'Thiobacillus prosperus' Type Strain DSM 5130.</title>
        <authorList>
            <person name="Ossandon F.J."/>
            <person name="Cardenas J.P."/>
            <person name="Corbett M."/>
            <person name="Quatrini R."/>
            <person name="Holmes D.S."/>
            <person name="Watkin E."/>
        </authorList>
    </citation>
    <scope>NUCLEOTIDE SEQUENCE [LARGE SCALE GENOMIC DNA]</scope>
    <source>
        <strain evidence="12 13">DSM 5130</strain>
    </source>
</reference>
<evidence type="ECO:0000256" key="3">
    <source>
        <dbReference type="ARBA" id="ARBA00022448"/>
    </source>
</evidence>
<feature type="domain" description="ABC transmembrane type-1" evidence="11">
    <location>
        <begin position="76"/>
        <end position="307"/>
    </location>
</feature>
<dbReference type="PROSITE" id="PS50928">
    <property type="entry name" value="ABC_TM1"/>
    <property type="match status" value="1"/>
</dbReference>
<comment type="function">
    <text evidence="10">Part of the binding-protein-dependent transport system for phosphate; probably responsible for the translocation of the substrate across the membrane.</text>
</comment>
<dbReference type="GO" id="GO:0005315">
    <property type="term" value="F:phosphate transmembrane transporter activity"/>
    <property type="evidence" value="ECO:0007669"/>
    <property type="project" value="InterPro"/>
</dbReference>
<dbReference type="GO" id="GO:0006817">
    <property type="term" value="P:phosphate ion transport"/>
    <property type="evidence" value="ECO:0007669"/>
    <property type="project" value="UniProtKB-KW"/>
</dbReference>
<dbReference type="RefSeq" id="WP_038089949.1">
    <property type="nucleotide sequence ID" value="NZ_JQSG02000006.1"/>
</dbReference>
<dbReference type="EMBL" id="JQSG02000006">
    <property type="protein sequence ID" value="OBS08156.1"/>
    <property type="molecule type" value="Genomic_DNA"/>
</dbReference>
<evidence type="ECO:0000256" key="4">
    <source>
        <dbReference type="ARBA" id="ARBA00022475"/>
    </source>
</evidence>
<keyword evidence="4" id="KW-1003">Cell membrane</keyword>
<dbReference type="SUPFAM" id="SSF161098">
    <property type="entry name" value="MetI-like"/>
    <property type="match status" value="1"/>
</dbReference>
<keyword evidence="5 10" id="KW-0592">Phosphate transport</keyword>
<keyword evidence="3 9" id="KW-0813">Transport</keyword>
<comment type="subcellular location">
    <subcellularLocation>
        <location evidence="10">Cell inner membrane</location>
        <topology evidence="10">Multi-pass membrane protein</topology>
    </subcellularLocation>
    <subcellularLocation>
        <location evidence="1 9">Cell membrane</location>
        <topology evidence="1 9">Multi-pass membrane protein</topology>
    </subcellularLocation>
</comment>
<evidence type="ECO:0000256" key="5">
    <source>
        <dbReference type="ARBA" id="ARBA00022592"/>
    </source>
</evidence>
<feature type="transmembrane region" description="Helical" evidence="9">
    <location>
        <begin position="72"/>
        <end position="102"/>
    </location>
</feature>
<dbReference type="OrthoDB" id="9785113at2"/>
<evidence type="ECO:0000256" key="8">
    <source>
        <dbReference type="ARBA" id="ARBA00023136"/>
    </source>
</evidence>
<dbReference type="Proteomes" id="UP000029273">
    <property type="component" value="Unassembled WGS sequence"/>
</dbReference>
<evidence type="ECO:0000256" key="9">
    <source>
        <dbReference type="RuleBase" id="RU363032"/>
    </source>
</evidence>
<evidence type="ECO:0000313" key="13">
    <source>
        <dbReference type="Proteomes" id="UP000029273"/>
    </source>
</evidence>
<evidence type="ECO:0000313" key="12">
    <source>
        <dbReference type="EMBL" id="OBS08156.1"/>
    </source>
</evidence>
<dbReference type="STRING" id="160660.BJI67_14525"/>
<keyword evidence="10" id="KW-0997">Cell inner membrane</keyword>
<dbReference type="Pfam" id="PF00528">
    <property type="entry name" value="BPD_transp_1"/>
    <property type="match status" value="1"/>
</dbReference>
<dbReference type="Gene3D" id="1.10.3720.10">
    <property type="entry name" value="MetI-like"/>
    <property type="match status" value="1"/>
</dbReference>
<dbReference type="CDD" id="cd06261">
    <property type="entry name" value="TM_PBP2"/>
    <property type="match status" value="1"/>
</dbReference>
<accession>A0A1A6C0R7</accession>
<name>A0A1A6C0R7_9GAMM</name>
<dbReference type="InterPro" id="IPR011864">
    <property type="entry name" value="Phosphate_PstC"/>
</dbReference>
<keyword evidence="8 9" id="KW-0472">Membrane</keyword>
<evidence type="ECO:0000256" key="10">
    <source>
        <dbReference type="RuleBase" id="RU363054"/>
    </source>
</evidence>
<comment type="caution">
    <text evidence="12">The sequence shown here is derived from an EMBL/GenBank/DDBJ whole genome shotgun (WGS) entry which is preliminary data.</text>
</comment>
<feature type="transmembrane region" description="Helical" evidence="9">
    <location>
        <begin position="167"/>
        <end position="188"/>
    </location>
</feature>
<evidence type="ECO:0000256" key="7">
    <source>
        <dbReference type="ARBA" id="ARBA00022989"/>
    </source>
</evidence>